<keyword evidence="2" id="KW-1185">Reference proteome</keyword>
<name>D4ZJ44_SHEVD</name>
<dbReference type="RefSeq" id="WP_013051000.1">
    <property type="nucleotide sequence ID" value="NC_014012.1"/>
</dbReference>
<dbReference type="STRING" id="637905.SVI_1722"/>
<evidence type="ECO:0000313" key="2">
    <source>
        <dbReference type="Proteomes" id="UP000002350"/>
    </source>
</evidence>
<dbReference type="OrthoDB" id="7840905at2"/>
<evidence type="ECO:0000313" key="1">
    <source>
        <dbReference type="EMBL" id="BAJ01693.1"/>
    </source>
</evidence>
<dbReference type="AlphaFoldDB" id="D4ZJ44"/>
<sequence>MELIKYLNDNFFTKKELLDVSKVTELELLSYQNDRLMPKCSYKLTLNVKSDSFFGVHNDEQEIEYYAKGYASWLAIVQSLKSPESIYAIFYNRYKIAIENLKEQGHYSISYKLKSGLDEHIKEEWNNFLNGIYGLCTQTGLPEDIAAKEFSILEINEISEFNELTSQQMNKLTLAVNLLDSVSSLFAPHERLKSSRHRLVNEIRRKYKLPNNQITK</sequence>
<reference evidence="2" key="1">
    <citation type="journal article" date="2010" name="Mol. Biosyst.">
        <title>Complete genome sequence and comparative analysis of Shewanella violacea, a psychrophilic and piezophilic bacterium from deep sea floor sediments.</title>
        <authorList>
            <person name="Aono E."/>
            <person name="Baba T."/>
            <person name="Ara T."/>
            <person name="Nishi T."/>
            <person name="Nakamichi T."/>
            <person name="Inamoto E."/>
            <person name="Toyonaga H."/>
            <person name="Hasegawa M."/>
            <person name="Takai Y."/>
            <person name="Okumura Y."/>
            <person name="Baba M."/>
            <person name="Tomita M."/>
            <person name="Kato C."/>
            <person name="Oshima T."/>
            <person name="Nakasone K."/>
            <person name="Mori H."/>
        </authorList>
    </citation>
    <scope>NUCLEOTIDE SEQUENCE [LARGE SCALE GENOMIC DNA]</scope>
    <source>
        <strain evidence="2">JCM 10179 / CIP 106290 / LMG 19151 / DSS12</strain>
    </source>
</reference>
<dbReference type="Pfam" id="PF19531">
    <property type="entry name" value="DUF6058"/>
    <property type="match status" value="1"/>
</dbReference>
<accession>D4ZJ44</accession>
<dbReference type="InterPro" id="IPR045694">
    <property type="entry name" value="DUF6058"/>
</dbReference>
<dbReference type="HOGENOM" id="CLU_1276888_0_0_6"/>
<organism evidence="1 2">
    <name type="scientific">Shewanella violacea (strain JCM 10179 / CIP 106290 / LMG 19151 / DSS12)</name>
    <dbReference type="NCBI Taxonomy" id="637905"/>
    <lineage>
        <taxon>Bacteria</taxon>
        <taxon>Pseudomonadati</taxon>
        <taxon>Pseudomonadota</taxon>
        <taxon>Gammaproteobacteria</taxon>
        <taxon>Alteromonadales</taxon>
        <taxon>Shewanellaceae</taxon>
        <taxon>Shewanella</taxon>
    </lineage>
</organism>
<gene>
    <name evidence="1" type="ordered locus">SVI_1722</name>
</gene>
<evidence type="ECO:0008006" key="3">
    <source>
        <dbReference type="Google" id="ProtNLM"/>
    </source>
</evidence>
<proteinExistence type="predicted"/>
<dbReference type="Proteomes" id="UP000002350">
    <property type="component" value="Chromosome"/>
</dbReference>
<dbReference type="EMBL" id="AP011177">
    <property type="protein sequence ID" value="BAJ01693.1"/>
    <property type="molecule type" value="Genomic_DNA"/>
</dbReference>
<dbReference type="KEGG" id="svo:SVI_1722"/>
<dbReference type="eggNOG" id="COG0436">
    <property type="taxonomic scope" value="Bacteria"/>
</dbReference>
<protein>
    <recommendedName>
        <fullName evidence="3">Orphan protein</fullName>
    </recommendedName>
</protein>